<dbReference type="InterPro" id="IPR029044">
    <property type="entry name" value="Nucleotide-diphossugar_trans"/>
</dbReference>
<keyword evidence="2" id="KW-1185">Reference proteome</keyword>
<evidence type="ECO:0000313" key="2">
    <source>
        <dbReference type="Proteomes" id="UP000594342"/>
    </source>
</evidence>
<proteinExistence type="predicted"/>
<comment type="caution">
    <text evidence="1">The sequence shown here is derived from an EMBL/GenBank/DDBJ whole genome shotgun (WGS) entry which is preliminary data.</text>
</comment>
<organism evidence="1 2">
    <name type="scientific">Yasminevirus sp. GU-2018</name>
    <dbReference type="NCBI Taxonomy" id="2420051"/>
    <lineage>
        <taxon>Viruses</taxon>
        <taxon>Varidnaviria</taxon>
        <taxon>Bamfordvirae</taxon>
        <taxon>Nucleocytoviricota</taxon>
        <taxon>Megaviricetes</taxon>
        <taxon>Imitervirales</taxon>
        <taxon>Mimiviridae</taxon>
        <taxon>Klosneuvirinae</taxon>
        <taxon>Yasminevirus</taxon>
        <taxon>Yasminevirus saudimassiliense</taxon>
    </lineage>
</organism>
<sequence length="440" mass="51876">MEDFKRTRLTIKKCMIDKFVTVDDCHMSGYDSSSVINPALKSHSGVFKGGANTKKDAVFMMCIVNDQYVLGACIAIYCHRKMLEKAGLKEQTDLVIMCDEKIYDTYQHLLRGDPFFDRVEKIDIRTFQDAKTYNYSKIKYSSWIGASLNKWQIFRYDEYRKIMFVDVALLPVSPDFYKLFDKPTPLLIMRKDVLNDPKDLYCSDGQKIDYERRKDISYDTYLQKEGVYGTIHGNLVIIEPSMETYNEYVKLTDDIYKDGIYSIYKSGPDETSLYYFLMKKGYDVFSICHENATIPWDEHILIDISKGYEFSSMFKPWIKPKILCWPEEVLWRDIYEIIVKRLIKLESNQNNGSKTGRSDQLRTLFKDTMLDTYMKYMKADQRTKVKNFNDKYVMRVQKEFNAIQSESDPDKMFDALMRLDTRVYVKYYGKLKTDTLISVI</sequence>
<evidence type="ECO:0000313" key="1">
    <source>
        <dbReference type="EMBL" id="VBB18261.1"/>
    </source>
</evidence>
<accession>A0A5K0U9K8</accession>
<dbReference type="GO" id="GO:0016740">
    <property type="term" value="F:transferase activity"/>
    <property type="evidence" value="ECO:0007669"/>
    <property type="project" value="UniProtKB-KW"/>
</dbReference>
<dbReference type="Proteomes" id="UP000594342">
    <property type="component" value="Unassembled WGS sequence"/>
</dbReference>
<protein>
    <submittedName>
        <fullName evidence="1">Putative transferase</fullName>
    </submittedName>
</protein>
<reference evidence="1 2" key="1">
    <citation type="submission" date="2018-10" db="EMBL/GenBank/DDBJ databases">
        <authorList>
            <consortium name="IHU Genomes"/>
        </authorList>
    </citation>
    <scope>NUCLEOTIDE SEQUENCE [LARGE SCALE GENOMIC DNA]</scope>
    <source>
        <strain evidence="1 2">A1</strain>
    </source>
</reference>
<name>A0A5K0U9K8_9VIRU</name>
<dbReference type="EMBL" id="UPSH01000001">
    <property type="protein sequence ID" value="VBB18261.1"/>
    <property type="molecule type" value="Genomic_DNA"/>
</dbReference>
<dbReference type="SUPFAM" id="SSF53448">
    <property type="entry name" value="Nucleotide-diphospho-sugar transferases"/>
    <property type="match status" value="1"/>
</dbReference>
<keyword evidence="1" id="KW-0808">Transferase</keyword>
<dbReference type="Gene3D" id="3.90.550.10">
    <property type="entry name" value="Spore Coat Polysaccharide Biosynthesis Protein SpsA, Chain A"/>
    <property type="match status" value="1"/>
</dbReference>
<gene>
    <name evidence="1" type="ORF">YASMINEVIRUS_724</name>
</gene>